<feature type="region of interest" description="Disordered" evidence="1">
    <location>
        <begin position="184"/>
        <end position="210"/>
    </location>
</feature>
<dbReference type="Gramene" id="rna-AYBTSS11_LOCUS9628">
    <property type="protein sequence ID" value="CAJ1940301.1"/>
    <property type="gene ID" value="gene-AYBTSS11_LOCUS9628"/>
</dbReference>
<evidence type="ECO:0000313" key="2">
    <source>
        <dbReference type="EMBL" id="CAJ1940301.1"/>
    </source>
</evidence>
<dbReference type="PANTHER" id="PTHR43866:SF1">
    <property type="entry name" value="METHYLMALONATE-SEMIALDEHYDE DEHYDROGENASE (COA ACYLATING)"/>
    <property type="match status" value="1"/>
</dbReference>
<dbReference type="InterPro" id="IPR010061">
    <property type="entry name" value="MeMal-semiAld_DH"/>
</dbReference>
<proteinExistence type="predicted"/>
<dbReference type="GO" id="GO:0004491">
    <property type="term" value="F:methylmalonate-semialdehyde dehydrogenase (acylating, NAD) activity"/>
    <property type="evidence" value="ECO:0007669"/>
    <property type="project" value="InterPro"/>
</dbReference>
<dbReference type="PANTHER" id="PTHR43866">
    <property type="entry name" value="MALONATE-SEMIALDEHYDE DEHYDROGENASE"/>
    <property type="match status" value="1"/>
</dbReference>
<organism evidence="2 3">
    <name type="scientific">Sphenostylis stenocarpa</name>
    <dbReference type="NCBI Taxonomy" id="92480"/>
    <lineage>
        <taxon>Eukaryota</taxon>
        <taxon>Viridiplantae</taxon>
        <taxon>Streptophyta</taxon>
        <taxon>Embryophyta</taxon>
        <taxon>Tracheophyta</taxon>
        <taxon>Spermatophyta</taxon>
        <taxon>Magnoliopsida</taxon>
        <taxon>eudicotyledons</taxon>
        <taxon>Gunneridae</taxon>
        <taxon>Pentapetalae</taxon>
        <taxon>rosids</taxon>
        <taxon>fabids</taxon>
        <taxon>Fabales</taxon>
        <taxon>Fabaceae</taxon>
        <taxon>Papilionoideae</taxon>
        <taxon>50 kb inversion clade</taxon>
        <taxon>NPAAA clade</taxon>
        <taxon>indigoferoid/millettioid clade</taxon>
        <taxon>Phaseoleae</taxon>
        <taxon>Sphenostylis</taxon>
    </lineage>
</organism>
<evidence type="ECO:0000256" key="1">
    <source>
        <dbReference type="SAM" id="MobiDB-lite"/>
    </source>
</evidence>
<feature type="region of interest" description="Disordered" evidence="1">
    <location>
        <begin position="115"/>
        <end position="148"/>
    </location>
</feature>
<dbReference type="GO" id="GO:0006210">
    <property type="term" value="P:thymine catabolic process"/>
    <property type="evidence" value="ECO:0007669"/>
    <property type="project" value="TreeGrafter"/>
</dbReference>
<name>A0AA86SDQ3_9FABA</name>
<dbReference type="Proteomes" id="UP001189624">
    <property type="component" value="Chromosome 3"/>
</dbReference>
<keyword evidence="3" id="KW-1185">Reference proteome</keyword>
<feature type="region of interest" description="Disordered" evidence="1">
    <location>
        <begin position="309"/>
        <end position="329"/>
    </location>
</feature>
<accession>A0AA86SDQ3</accession>
<reference evidence="2" key="1">
    <citation type="submission" date="2023-10" db="EMBL/GenBank/DDBJ databases">
        <authorList>
            <person name="Domelevo Entfellner J.-B."/>
        </authorList>
    </citation>
    <scope>NUCLEOTIDE SEQUENCE</scope>
</reference>
<protein>
    <submittedName>
        <fullName evidence="2">Uncharacterized protein</fullName>
    </submittedName>
</protein>
<gene>
    <name evidence="2" type="ORF">AYBTSS11_LOCUS9628</name>
</gene>
<evidence type="ECO:0000313" key="3">
    <source>
        <dbReference type="Proteomes" id="UP001189624"/>
    </source>
</evidence>
<feature type="compositionally biased region" description="Polar residues" evidence="1">
    <location>
        <begin position="309"/>
        <end position="327"/>
    </location>
</feature>
<dbReference type="EMBL" id="OY731400">
    <property type="protein sequence ID" value="CAJ1940301.1"/>
    <property type="molecule type" value="Genomic_DNA"/>
</dbReference>
<sequence>MATFGHEPGNVVVARKGWLQYGVTSKVGINVPVPLPFSSNGSKASFAGKAGVQFYTQIKTVAHRWKDFPRLGVFPTTCASERDFPRQLSRAMPVESESDSPTYDVQAAITDADIQNTTMSSASTSTDKDHRRQDVSLVLPSTSEKDMSDQDMSLLLSSALQRDLPSQVVPVATPQASERMYASKTSKWNENSPATSQRSEIIPQTSERSHVSVSQMNGNLFTPQRTDTDAALQTEGIYMSMSHRTDNISQISQGRDNISPVSHRMNATVHSNNDVACMIEASHLNTSIGPTFESTDPLFPTSERIYKASTSHSNDQIGSTSQRSDIPTTEGVDIPVPSHRNECISPACQLDDALAPSSGRVFMPPSVQNIPPTSERLYIPTNSQRMYNQNPIILVNEFPSQALHSSQTI</sequence>
<feature type="compositionally biased region" description="Polar residues" evidence="1">
    <location>
        <begin position="115"/>
        <end position="125"/>
    </location>
</feature>
<dbReference type="AlphaFoldDB" id="A0AA86SDQ3"/>
<dbReference type="GO" id="GO:0005739">
    <property type="term" value="C:mitochondrion"/>
    <property type="evidence" value="ECO:0007669"/>
    <property type="project" value="TreeGrafter"/>
</dbReference>
<dbReference type="GO" id="GO:0006574">
    <property type="term" value="P:L-valine catabolic process"/>
    <property type="evidence" value="ECO:0007669"/>
    <property type="project" value="TreeGrafter"/>
</dbReference>